<dbReference type="RefSeq" id="WP_105998598.1">
    <property type="nucleotide sequence ID" value="NZ_CM009578.1"/>
</dbReference>
<gene>
    <name evidence="3" type="ORF">CVO77_07580</name>
</gene>
<evidence type="ECO:0000259" key="2">
    <source>
        <dbReference type="Pfam" id="PF26604"/>
    </source>
</evidence>
<protein>
    <recommendedName>
        <fullName evidence="2">CBU-0592-like domain-containing protein</fullName>
    </recommendedName>
</protein>
<feature type="domain" description="CBU-0592-like" evidence="2">
    <location>
        <begin position="9"/>
        <end position="83"/>
    </location>
</feature>
<evidence type="ECO:0000256" key="1">
    <source>
        <dbReference type="SAM" id="Phobius"/>
    </source>
</evidence>
<keyword evidence="1" id="KW-1133">Transmembrane helix</keyword>
<dbReference type="Pfam" id="PF26604">
    <property type="entry name" value="CBU_0592"/>
    <property type="match status" value="1"/>
</dbReference>
<proteinExistence type="predicted"/>
<dbReference type="Proteomes" id="UP000238954">
    <property type="component" value="Chromosome"/>
</dbReference>
<feature type="transmembrane region" description="Helical" evidence="1">
    <location>
        <begin position="6"/>
        <end position="26"/>
    </location>
</feature>
<keyword evidence="4" id="KW-1185">Reference proteome</keyword>
<comment type="caution">
    <text evidence="3">The sequence shown here is derived from an EMBL/GenBank/DDBJ whole genome shotgun (WGS) entry which is preliminary data.</text>
</comment>
<sequence length="90" mass="9452">MDALRIAIEVIGWSAAVLILAAYALLSFGKIEARGRVYQGMNVLGAAGFIVNSGYHGALPNAALNVIWVAVGLITLWSIRRARGAQQTGG</sequence>
<dbReference type="OrthoDB" id="3256397at2"/>
<dbReference type="AlphaFoldDB" id="A0A2S8B7G3"/>
<name>A0A2S8B7G3_9SPHN</name>
<dbReference type="InterPro" id="IPR058058">
    <property type="entry name" value="CBU_0592-like"/>
</dbReference>
<keyword evidence="1" id="KW-0472">Membrane</keyword>
<dbReference type="EMBL" id="PHFW01000002">
    <property type="protein sequence ID" value="PQM28344.1"/>
    <property type="molecule type" value="Genomic_DNA"/>
</dbReference>
<reference evidence="4" key="1">
    <citation type="submission" date="2017-11" db="EMBL/GenBank/DDBJ databases">
        <title>The complete genome sequence of Sphingopyxis pomeranensis sp. nov. strain WS5A3p.</title>
        <authorList>
            <person name="Kaminski M.A."/>
        </authorList>
    </citation>
    <scope>NUCLEOTIDE SEQUENCE [LARGE SCALE GENOMIC DNA]</scope>
    <source>
        <strain evidence="4">WS5A3p</strain>
    </source>
</reference>
<feature type="transmembrane region" description="Helical" evidence="1">
    <location>
        <begin position="62"/>
        <end position="79"/>
    </location>
</feature>
<evidence type="ECO:0000313" key="4">
    <source>
        <dbReference type="Proteomes" id="UP000238954"/>
    </source>
</evidence>
<dbReference type="NCBIfam" id="NF047864">
    <property type="entry name" value="CBU_0592_membra"/>
    <property type="match status" value="1"/>
</dbReference>
<accession>A0A2S8B7G3</accession>
<evidence type="ECO:0000313" key="3">
    <source>
        <dbReference type="EMBL" id="PQM28344.1"/>
    </source>
</evidence>
<keyword evidence="1" id="KW-0812">Transmembrane</keyword>
<organism evidence="3 4">
    <name type="scientific">Sphingopyxis lindanitolerans</name>
    <dbReference type="NCBI Taxonomy" id="2054227"/>
    <lineage>
        <taxon>Bacteria</taxon>
        <taxon>Pseudomonadati</taxon>
        <taxon>Pseudomonadota</taxon>
        <taxon>Alphaproteobacteria</taxon>
        <taxon>Sphingomonadales</taxon>
        <taxon>Sphingomonadaceae</taxon>
        <taxon>Sphingopyxis</taxon>
    </lineage>
</organism>